<dbReference type="KEGG" id="hmr:Hipma_1516"/>
<dbReference type="GO" id="GO:0005737">
    <property type="term" value="C:cytoplasm"/>
    <property type="evidence" value="ECO:0007669"/>
    <property type="project" value="UniProtKB-SubCell"/>
</dbReference>
<dbReference type="PANTHER" id="PTHR43090:SF2">
    <property type="entry name" value="1-(5-PHOSPHORIBOSYL)-5-[(5-PHOSPHORIBOSYLAMINO)METHYLIDENEAMINO] IMIDAZOLE-4-CARBOXAMIDE ISOMERASE"/>
    <property type="match status" value="1"/>
</dbReference>
<dbReference type="InterPro" id="IPR011060">
    <property type="entry name" value="RibuloseP-bd_barrel"/>
</dbReference>
<dbReference type="FunFam" id="3.20.20.70:FF:000009">
    <property type="entry name" value="1-(5-phosphoribosyl)-5-[(5-phosphoribosylamino)methylideneamino] imidazole-4-carboxamide isomerase"/>
    <property type="match status" value="1"/>
</dbReference>
<comment type="subcellular location">
    <subcellularLocation>
        <location evidence="2 9 11">Cytoplasm</location>
    </subcellularLocation>
</comment>
<dbReference type="NCBIfam" id="TIGR00007">
    <property type="entry name" value="1-(5-phosphoribosyl)-5-[(5-phosphoribosylamino)methylideneamino]imidazole-4-carboxamide isomerase"/>
    <property type="match status" value="1"/>
</dbReference>
<organism evidence="12 13">
    <name type="scientific">Hippea maritima (strain ATCC 700847 / DSM 10411 / MH2)</name>
    <dbReference type="NCBI Taxonomy" id="760142"/>
    <lineage>
        <taxon>Bacteria</taxon>
        <taxon>Pseudomonadati</taxon>
        <taxon>Campylobacterota</taxon>
        <taxon>Desulfurellia</taxon>
        <taxon>Desulfurellales</taxon>
        <taxon>Hippeaceae</taxon>
        <taxon>Hippea</taxon>
    </lineage>
</organism>
<dbReference type="InterPro" id="IPR006062">
    <property type="entry name" value="His_biosynth"/>
</dbReference>
<dbReference type="STRING" id="760142.Hipma_1516"/>
<dbReference type="Proteomes" id="UP000008139">
    <property type="component" value="Chromosome"/>
</dbReference>
<name>F2LTU6_HIPMA</name>
<dbReference type="RefSeq" id="WP_013682501.1">
    <property type="nucleotide sequence ID" value="NC_015318.1"/>
</dbReference>
<dbReference type="Gene3D" id="3.20.20.70">
    <property type="entry name" value="Aldolase class I"/>
    <property type="match status" value="1"/>
</dbReference>
<keyword evidence="13" id="KW-1185">Reference proteome</keyword>
<evidence type="ECO:0000313" key="13">
    <source>
        <dbReference type="Proteomes" id="UP000008139"/>
    </source>
</evidence>
<keyword evidence="7 9" id="KW-0368">Histidine biosynthesis</keyword>
<dbReference type="InParanoid" id="F2LTU6"/>
<dbReference type="AlphaFoldDB" id="F2LTU6"/>
<evidence type="ECO:0000256" key="4">
    <source>
        <dbReference type="ARBA" id="ARBA00009667"/>
    </source>
</evidence>
<evidence type="ECO:0000313" key="12">
    <source>
        <dbReference type="EMBL" id="AEA34472.1"/>
    </source>
</evidence>
<keyword evidence="5 9" id="KW-0963">Cytoplasm</keyword>
<evidence type="ECO:0000256" key="8">
    <source>
        <dbReference type="ARBA" id="ARBA00023235"/>
    </source>
</evidence>
<comment type="pathway">
    <text evidence="3 9 11">Amino-acid biosynthesis; L-histidine biosynthesis; L-histidine from 5-phospho-alpha-D-ribose 1-diphosphate: step 4/9.</text>
</comment>
<dbReference type="FunCoup" id="F2LTU6">
    <property type="interactions" value="408"/>
</dbReference>
<evidence type="ECO:0000256" key="2">
    <source>
        <dbReference type="ARBA" id="ARBA00004496"/>
    </source>
</evidence>
<dbReference type="Pfam" id="PF00977">
    <property type="entry name" value="His_biosynth"/>
    <property type="match status" value="1"/>
</dbReference>
<evidence type="ECO:0000256" key="3">
    <source>
        <dbReference type="ARBA" id="ARBA00005133"/>
    </source>
</evidence>
<dbReference type="SUPFAM" id="SSF51366">
    <property type="entry name" value="Ribulose-phoshate binding barrel"/>
    <property type="match status" value="1"/>
</dbReference>
<dbReference type="CDD" id="cd04732">
    <property type="entry name" value="HisA"/>
    <property type="match status" value="1"/>
</dbReference>
<dbReference type="InterPro" id="IPR013785">
    <property type="entry name" value="Aldolase_TIM"/>
</dbReference>
<keyword evidence="6 9" id="KW-0028">Amino-acid biosynthesis</keyword>
<reference evidence="12 13" key="1">
    <citation type="journal article" date="2011" name="Stand. Genomic Sci.">
        <title>Complete genome sequence of the thermophilic sulfur-reducer Hippea maritima type strain (MH(2)).</title>
        <authorList>
            <person name="Huntemann M."/>
            <person name="Lu M."/>
            <person name="Nolan M."/>
            <person name="Lapidus A."/>
            <person name="Lucas S."/>
            <person name="Hammon N."/>
            <person name="Deshpande S."/>
            <person name="Cheng J.F."/>
            <person name="Tapia R."/>
            <person name="Han C."/>
            <person name="Goodwin L."/>
            <person name="Pitluck S."/>
            <person name="Liolios K."/>
            <person name="Pagani I."/>
            <person name="Ivanova N."/>
            <person name="Ovchinikova G."/>
            <person name="Pati A."/>
            <person name="Chen A."/>
            <person name="Palaniappan K."/>
            <person name="Land M."/>
            <person name="Hauser L."/>
            <person name="Jeffries C.D."/>
            <person name="Detter J.C."/>
            <person name="Brambilla E.M."/>
            <person name="Rohde M."/>
            <person name="Spring S."/>
            <person name="Goker M."/>
            <person name="Woyke T."/>
            <person name="Bristow J."/>
            <person name="Eisen J.A."/>
            <person name="Markowitz V."/>
            <person name="Hugenholtz P."/>
            <person name="Kyrpides N.C."/>
            <person name="Klenk H.P."/>
            <person name="Mavromatis K."/>
        </authorList>
    </citation>
    <scope>NUCLEOTIDE SEQUENCE [LARGE SCALE GENOMIC DNA]</scope>
    <source>
        <strain evidence="13">ATCC 700847 / DSM 10411 / MH2</strain>
    </source>
</reference>
<evidence type="ECO:0000256" key="6">
    <source>
        <dbReference type="ARBA" id="ARBA00022605"/>
    </source>
</evidence>
<dbReference type="PANTHER" id="PTHR43090">
    <property type="entry name" value="1-(5-PHOSPHORIBOSYL)-5-[(5-PHOSPHORIBOSYLAMINO)METHYLIDENEAMINO] IMIDAZOLE-4-CARBOXAMIDE ISOMERASE"/>
    <property type="match status" value="1"/>
</dbReference>
<feature type="active site" description="Proton donor" evidence="9">
    <location>
        <position position="130"/>
    </location>
</feature>
<feature type="active site" description="Proton acceptor" evidence="9">
    <location>
        <position position="8"/>
    </location>
</feature>
<keyword evidence="8 9" id="KW-0413">Isomerase</keyword>
<evidence type="ECO:0000256" key="5">
    <source>
        <dbReference type="ARBA" id="ARBA00022490"/>
    </source>
</evidence>
<dbReference type="EC" id="5.3.1.16" evidence="9 11"/>
<sequence>MIIIPAIDLIEGKAVRLTRGRKDNIKIYHENPLKLVEYFNNLGVKRIHVVDLDAAFSGGEKNNLKLIEDIVQKSNAMVEVGGGMRSVEDVEKVLSAGAAKIVIGTMPIKNPQEFDKVVELFKNRIIAGVDVDNGFVRISGWQEDSQIEYISFLLKMKDRGIKEVIITDISRDGTLSGVDEEFYREIAVRTDLDIIVSGGVRDIDDIKRVKELEKFGVIGVIVGKAIYEKTLSLEEAVELCNA</sequence>
<proteinExistence type="inferred from homology"/>
<protein>
    <recommendedName>
        <fullName evidence="9 11">1-(5-phosphoribosyl)-5-[(5-phosphoribosylamino)methylideneamino] imidazole-4-carboxamide isomerase</fullName>
        <ecNumber evidence="9 11">5.3.1.16</ecNumber>
    </recommendedName>
    <alternativeName>
        <fullName evidence="9">Phosphoribosylformimino-5-aminoimidazole carboxamide ribotide isomerase</fullName>
    </alternativeName>
</protein>
<dbReference type="HAMAP" id="MF_01014">
    <property type="entry name" value="HisA"/>
    <property type="match status" value="1"/>
</dbReference>
<gene>
    <name evidence="9" type="primary">hisA</name>
    <name evidence="12" type="ordered locus">Hipma_1516</name>
</gene>
<dbReference type="InterPro" id="IPR006063">
    <property type="entry name" value="HisA_bact_arch"/>
</dbReference>
<evidence type="ECO:0000256" key="9">
    <source>
        <dbReference type="HAMAP-Rule" id="MF_01014"/>
    </source>
</evidence>
<evidence type="ECO:0000256" key="1">
    <source>
        <dbReference type="ARBA" id="ARBA00000901"/>
    </source>
</evidence>
<evidence type="ECO:0000256" key="11">
    <source>
        <dbReference type="RuleBase" id="RU003658"/>
    </source>
</evidence>
<dbReference type="HOGENOM" id="CLU_048577_1_2_7"/>
<dbReference type="InterPro" id="IPR044524">
    <property type="entry name" value="Isoase_HisA-like"/>
</dbReference>
<dbReference type="GO" id="GO:0003949">
    <property type="term" value="F:1-(5-phosphoribosyl)-5-[(5-phosphoribosylamino)methylideneamino]imidazole-4-carboxamide isomerase activity"/>
    <property type="evidence" value="ECO:0007669"/>
    <property type="project" value="UniProtKB-UniRule"/>
</dbReference>
<dbReference type="UniPathway" id="UPA00031">
    <property type="reaction ID" value="UER00009"/>
</dbReference>
<comment type="catalytic activity">
    <reaction evidence="1 9 11">
        <text>1-(5-phospho-beta-D-ribosyl)-5-[(5-phospho-beta-D-ribosylamino)methylideneamino]imidazole-4-carboxamide = 5-[(5-phospho-1-deoxy-D-ribulos-1-ylimino)methylamino]-1-(5-phospho-beta-D-ribosyl)imidazole-4-carboxamide</text>
        <dbReference type="Rhea" id="RHEA:15469"/>
        <dbReference type="ChEBI" id="CHEBI:58435"/>
        <dbReference type="ChEBI" id="CHEBI:58525"/>
        <dbReference type="EC" id="5.3.1.16"/>
    </reaction>
</comment>
<accession>F2LTU6</accession>
<comment type="similarity">
    <text evidence="4 9 10">Belongs to the HisA/HisF family.</text>
</comment>
<dbReference type="InterPro" id="IPR023016">
    <property type="entry name" value="HisA/PriA"/>
</dbReference>
<dbReference type="EMBL" id="CP002606">
    <property type="protein sequence ID" value="AEA34472.1"/>
    <property type="molecule type" value="Genomic_DNA"/>
</dbReference>
<dbReference type="OrthoDB" id="9807749at2"/>
<dbReference type="GO" id="GO:0000105">
    <property type="term" value="P:L-histidine biosynthetic process"/>
    <property type="evidence" value="ECO:0007669"/>
    <property type="project" value="UniProtKB-UniRule"/>
</dbReference>
<dbReference type="GO" id="GO:0000162">
    <property type="term" value="P:L-tryptophan biosynthetic process"/>
    <property type="evidence" value="ECO:0007669"/>
    <property type="project" value="TreeGrafter"/>
</dbReference>
<evidence type="ECO:0000256" key="10">
    <source>
        <dbReference type="RuleBase" id="RU003657"/>
    </source>
</evidence>
<dbReference type="eggNOG" id="COG0106">
    <property type="taxonomic scope" value="Bacteria"/>
</dbReference>
<reference evidence="13" key="2">
    <citation type="submission" date="2011-03" db="EMBL/GenBank/DDBJ databases">
        <title>The complete genome of Hippea maritima DSM 10411.</title>
        <authorList>
            <consortium name="US DOE Joint Genome Institute (JGI-PGF)"/>
            <person name="Lucas S."/>
            <person name="Copeland A."/>
            <person name="Lapidus A."/>
            <person name="Bruce D."/>
            <person name="Goodwin L."/>
            <person name="Pitluck S."/>
            <person name="Peters L."/>
            <person name="Kyrpides N."/>
            <person name="Mavromatis K."/>
            <person name="Pagani I."/>
            <person name="Ivanova N."/>
            <person name="Mikhailova N."/>
            <person name="Lu M."/>
            <person name="Detter J.C."/>
            <person name="Tapia R."/>
            <person name="Han C."/>
            <person name="Land M."/>
            <person name="Hauser L."/>
            <person name="Markowitz V."/>
            <person name="Cheng J.-F."/>
            <person name="Hugenholtz P."/>
            <person name="Woyke T."/>
            <person name="Wu D."/>
            <person name="Spring S."/>
            <person name="Schroeder M."/>
            <person name="Brambilla E."/>
            <person name="Klenk H.-P."/>
            <person name="Eisen J.A."/>
        </authorList>
    </citation>
    <scope>NUCLEOTIDE SEQUENCE [LARGE SCALE GENOMIC DNA]</scope>
    <source>
        <strain evidence="13">ATCC 700847 / DSM 10411 / MH2</strain>
    </source>
</reference>
<evidence type="ECO:0000256" key="7">
    <source>
        <dbReference type="ARBA" id="ARBA00023102"/>
    </source>
</evidence>